<protein>
    <submittedName>
        <fullName evidence="2">Uncharacterized protein</fullName>
    </submittedName>
</protein>
<evidence type="ECO:0000313" key="3">
    <source>
        <dbReference type="Proteomes" id="UP000502611"/>
    </source>
</evidence>
<evidence type="ECO:0000313" key="2">
    <source>
        <dbReference type="EMBL" id="QJR02727.1"/>
    </source>
</evidence>
<organism evidence="2 3">
    <name type="scientific">Sphingobium yanoikuyae</name>
    <name type="common">Sphingomonas yanoikuyae</name>
    <dbReference type="NCBI Taxonomy" id="13690"/>
    <lineage>
        <taxon>Bacteria</taxon>
        <taxon>Pseudomonadati</taxon>
        <taxon>Pseudomonadota</taxon>
        <taxon>Alphaproteobacteria</taxon>
        <taxon>Sphingomonadales</taxon>
        <taxon>Sphingomonadaceae</taxon>
        <taxon>Sphingobium</taxon>
    </lineage>
</organism>
<dbReference type="AlphaFoldDB" id="A0A6M4GAN0"/>
<keyword evidence="1" id="KW-0472">Membrane</keyword>
<dbReference type="Proteomes" id="UP000502611">
    <property type="component" value="Chromosome"/>
</dbReference>
<sequence length="99" mass="10756">MPAIPTYDMISCVNNEGYRSPATGAGRIGCAVASIFGIVFGLPFFFIATYTSGGCEGAPQPCKSDNTWFWIALLIIALSCTGVGWLTRNAILRFQQRKR</sequence>
<dbReference type="RefSeq" id="WP_169861131.1">
    <property type="nucleotide sequence ID" value="NZ_CP053021.1"/>
</dbReference>
<gene>
    <name evidence="2" type="ORF">HH800_11340</name>
</gene>
<keyword evidence="1" id="KW-0812">Transmembrane</keyword>
<feature type="transmembrane region" description="Helical" evidence="1">
    <location>
        <begin position="28"/>
        <end position="48"/>
    </location>
</feature>
<feature type="transmembrane region" description="Helical" evidence="1">
    <location>
        <begin position="68"/>
        <end position="91"/>
    </location>
</feature>
<keyword evidence="1" id="KW-1133">Transmembrane helix</keyword>
<evidence type="ECO:0000256" key="1">
    <source>
        <dbReference type="SAM" id="Phobius"/>
    </source>
</evidence>
<name>A0A6M4GAN0_SPHYA</name>
<accession>A0A6M4GAN0</accession>
<reference evidence="2 3" key="1">
    <citation type="submission" date="2020-04" db="EMBL/GenBank/DDBJ databases">
        <title>The Whole Genome Analysis of High salt-tolerant Sphingobium yanoikuyae YC-XJ2 with Aryl organophosphorus flame retardants (aryl-OPFRs)-degrading capacity and characteristics of Related phosphotriesterase.</title>
        <authorList>
            <person name="Li X."/>
        </authorList>
    </citation>
    <scope>NUCLEOTIDE SEQUENCE [LARGE SCALE GENOMIC DNA]</scope>
    <source>
        <strain evidence="2 3">YC-XJ2</strain>
    </source>
</reference>
<proteinExistence type="predicted"/>
<dbReference type="EMBL" id="CP053021">
    <property type="protein sequence ID" value="QJR02727.1"/>
    <property type="molecule type" value="Genomic_DNA"/>
</dbReference>